<keyword evidence="3 8" id="KW-0349">Heme</keyword>
<evidence type="ECO:0000256" key="4">
    <source>
        <dbReference type="ARBA" id="ARBA00022723"/>
    </source>
</evidence>
<dbReference type="Proteomes" id="UP001153712">
    <property type="component" value="Chromosome 14"/>
</dbReference>
<evidence type="ECO:0000256" key="1">
    <source>
        <dbReference type="ARBA" id="ARBA00001971"/>
    </source>
</evidence>
<dbReference type="GO" id="GO:0004497">
    <property type="term" value="F:monooxygenase activity"/>
    <property type="evidence" value="ECO:0007669"/>
    <property type="project" value="UniProtKB-KW"/>
</dbReference>
<dbReference type="PANTHER" id="PTHR24279">
    <property type="entry name" value="CYTOCHROME P450"/>
    <property type="match status" value="1"/>
</dbReference>
<keyword evidence="4 8" id="KW-0479">Metal-binding</keyword>
<dbReference type="OrthoDB" id="3945418at2759"/>
<organism evidence="10 11">
    <name type="scientific">Phyllotreta striolata</name>
    <name type="common">Striped flea beetle</name>
    <name type="synonym">Crioceris striolata</name>
    <dbReference type="NCBI Taxonomy" id="444603"/>
    <lineage>
        <taxon>Eukaryota</taxon>
        <taxon>Metazoa</taxon>
        <taxon>Ecdysozoa</taxon>
        <taxon>Arthropoda</taxon>
        <taxon>Hexapoda</taxon>
        <taxon>Insecta</taxon>
        <taxon>Pterygota</taxon>
        <taxon>Neoptera</taxon>
        <taxon>Endopterygota</taxon>
        <taxon>Coleoptera</taxon>
        <taxon>Polyphaga</taxon>
        <taxon>Cucujiformia</taxon>
        <taxon>Chrysomeloidea</taxon>
        <taxon>Chrysomelidae</taxon>
        <taxon>Galerucinae</taxon>
        <taxon>Alticini</taxon>
        <taxon>Phyllotreta</taxon>
    </lineage>
</organism>
<comment type="cofactor">
    <cofactor evidence="1 8">
        <name>heme</name>
        <dbReference type="ChEBI" id="CHEBI:30413"/>
    </cofactor>
</comment>
<dbReference type="SUPFAM" id="SSF48264">
    <property type="entry name" value="Cytochrome P450"/>
    <property type="match status" value="1"/>
</dbReference>
<dbReference type="InterPro" id="IPR017972">
    <property type="entry name" value="Cyt_P450_CS"/>
</dbReference>
<reference evidence="10" key="1">
    <citation type="submission" date="2022-01" db="EMBL/GenBank/DDBJ databases">
        <authorList>
            <person name="King R."/>
        </authorList>
    </citation>
    <scope>NUCLEOTIDE SEQUENCE</scope>
</reference>
<dbReference type="Gene3D" id="1.10.630.10">
    <property type="entry name" value="Cytochrome P450"/>
    <property type="match status" value="1"/>
</dbReference>
<gene>
    <name evidence="10" type="ORF">PHYEVI_LOCUS4112</name>
</gene>
<evidence type="ECO:0000313" key="10">
    <source>
        <dbReference type="EMBL" id="CAG9857711.1"/>
    </source>
</evidence>
<evidence type="ECO:0000313" key="11">
    <source>
        <dbReference type="Proteomes" id="UP001153712"/>
    </source>
</evidence>
<keyword evidence="5 9" id="KW-0560">Oxidoreductase</keyword>
<protein>
    <recommendedName>
        <fullName evidence="12">Cytochrome P450 monooxygenase</fullName>
    </recommendedName>
</protein>
<dbReference type="EMBL" id="OU900107">
    <property type="protein sequence ID" value="CAG9857711.1"/>
    <property type="molecule type" value="Genomic_DNA"/>
</dbReference>
<dbReference type="PRINTS" id="PR00463">
    <property type="entry name" value="EP450I"/>
</dbReference>
<dbReference type="CDD" id="cd11054">
    <property type="entry name" value="CYP24A1-like"/>
    <property type="match status" value="1"/>
</dbReference>
<keyword evidence="7 9" id="KW-0503">Monooxygenase</keyword>
<sequence>MNKLRINRITDLPSPRSLPLLGHTYLFLPGGPYKAEQLTEAVSDLTKQFGPILRLNLGGANMVITTDADHTETLFRNEGLRPVRPPFPALYHYRKRTFNSVGVVPGNGEEWHKFRAGVNPLLKTGLLNAYQRQQENVAEAFVKYVKSRSDEDGLLLDTYEHLMSFAIEGISVVCPGRRFSGSDGEFEDIKMASKMFMDGLYKTLVGPPLWKLYDTEGYKQLKSSHRIIYKMLREHLKDLRSKYDTNPSDLKDSNPFMYTLLDNKSLSEDDCNMLALEIFFGGIDTTATTLTLTLNYLAQNKDIQNKAKRYLALDDGDSYLKACIKETLRLSPTAGANSRFLARDTVLGGYLIPKNTLVSAFSSVTSTSREYFESPDRYHPDRWLRNSKESFHKFASLPFGYGPRMCPGKRLVMNEMVVLLKEILRNFELSTDDTSPVRMVYRMNRVPEKAVNIKFKCL</sequence>
<evidence type="ECO:0000256" key="9">
    <source>
        <dbReference type="RuleBase" id="RU000461"/>
    </source>
</evidence>
<dbReference type="GO" id="GO:0020037">
    <property type="term" value="F:heme binding"/>
    <property type="evidence" value="ECO:0007669"/>
    <property type="project" value="InterPro"/>
</dbReference>
<dbReference type="PRINTS" id="PR00385">
    <property type="entry name" value="P450"/>
</dbReference>
<evidence type="ECO:0000256" key="6">
    <source>
        <dbReference type="ARBA" id="ARBA00023004"/>
    </source>
</evidence>
<evidence type="ECO:0000256" key="2">
    <source>
        <dbReference type="ARBA" id="ARBA00010617"/>
    </source>
</evidence>
<evidence type="ECO:0008006" key="12">
    <source>
        <dbReference type="Google" id="ProtNLM"/>
    </source>
</evidence>
<dbReference type="InterPro" id="IPR002401">
    <property type="entry name" value="Cyt_P450_E_grp-I"/>
</dbReference>
<evidence type="ECO:0000256" key="3">
    <source>
        <dbReference type="ARBA" id="ARBA00022617"/>
    </source>
</evidence>
<dbReference type="InterPro" id="IPR001128">
    <property type="entry name" value="Cyt_P450"/>
</dbReference>
<evidence type="ECO:0000256" key="8">
    <source>
        <dbReference type="PIRSR" id="PIRSR602401-1"/>
    </source>
</evidence>
<dbReference type="GO" id="GO:0005506">
    <property type="term" value="F:iron ion binding"/>
    <property type="evidence" value="ECO:0007669"/>
    <property type="project" value="InterPro"/>
</dbReference>
<name>A0A9N9TPA1_PHYSR</name>
<accession>A0A9N9TPA1</accession>
<keyword evidence="11" id="KW-1185">Reference proteome</keyword>
<evidence type="ECO:0000256" key="5">
    <source>
        <dbReference type="ARBA" id="ARBA00023002"/>
    </source>
</evidence>
<evidence type="ECO:0000256" key="7">
    <source>
        <dbReference type="ARBA" id="ARBA00023033"/>
    </source>
</evidence>
<dbReference type="InterPro" id="IPR036396">
    <property type="entry name" value="Cyt_P450_sf"/>
</dbReference>
<feature type="binding site" description="axial binding residue" evidence="8">
    <location>
        <position position="406"/>
    </location>
    <ligand>
        <name>heme</name>
        <dbReference type="ChEBI" id="CHEBI:30413"/>
    </ligand>
    <ligandPart>
        <name>Fe</name>
        <dbReference type="ChEBI" id="CHEBI:18248"/>
    </ligandPart>
</feature>
<dbReference type="AlphaFoldDB" id="A0A9N9TPA1"/>
<dbReference type="InterPro" id="IPR050479">
    <property type="entry name" value="CYP11_CYP27_families"/>
</dbReference>
<comment type="similarity">
    <text evidence="2 9">Belongs to the cytochrome P450 family.</text>
</comment>
<dbReference type="PROSITE" id="PS00086">
    <property type="entry name" value="CYTOCHROME_P450"/>
    <property type="match status" value="1"/>
</dbReference>
<dbReference type="PANTHER" id="PTHR24279:SF120">
    <property type="entry name" value="CYTOCHROME P450"/>
    <property type="match status" value="1"/>
</dbReference>
<dbReference type="GO" id="GO:0016705">
    <property type="term" value="F:oxidoreductase activity, acting on paired donors, with incorporation or reduction of molecular oxygen"/>
    <property type="evidence" value="ECO:0007669"/>
    <property type="project" value="InterPro"/>
</dbReference>
<proteinExistence type="inferred from homology"/>
<dbReference type="Pfam" id="PF00067">
    <property type="entry name" value="p450"/>
    <property type="match status" value="1"/>
</dbReference>
<keyword evidence="6 8" id="KW-0408">Iron</keyword>